<name>A0AAV1IIJ5_9CHLO</name>
<evidence type="ECO:0000313" key="2">
    <source>
        <dbReference type="Proteomes" id="UP001314263"/>
    </source>
</evidence>
<reference evidence="1 2" key="1">
    <citation type="submission" date="2023-10" db="EMBL/GenBank/DDBJ databases">
        <authorList>
            <person name="Maclean D."/>
            <person name="Macfadyen A."/>
        </authorList>
    </citation>
    <scope>NUCLEOTIDE SEQUENCE [LARGE SCALE GENOMIC DNA]</scope>
</reference>
<dbReference type="Proteomes" id="UP001314263">
    <property type="component" value="Unassembled WGS sequence"/>
</dbReference>
<accession>A0AAV1IIJ5</accession>
<dbReference type="AlphaFoldDB" id="A0AAV1IIJ5"/>
<protein>
    <submittedName>
        <fullName evidence="1">Uncharacterized protein</fullName>
    </submittedName>
</protein>
<dbReference type="EMBL" id="CAUYUE010000014">
    <property type="protein sequence ID" value="CAK0786471.1"/>
    <property type="molecule type" value="Genomic_DNA"/>
</dbReference>
<proteinExistence type="predicted"/>
<comment type="caution">
    <text evidence="1">The sequence shown here is derived from an EMBL/GenBank/DDBJ whole genome shotgun (WGS) entry which is preliminary data.</text>
</comment>
<evidence type="ECO:0000313" key="1">
    <source>
        <dbReference type="EMBL" id="CAK0786471.1"/>
    </source>
</evidence>
<gene>
    <name evidence="1" type="ORF">CVIRNUC_009684</name>
</gene>
<sequence length="241" mass="26668">MIGRRTSFEAVLDGFDSDAPPQWRLKGCSLPYGRLQGCIEANTADLPEQRAIHPEQTDFFSNLRKEVQLIDRYVVSEAQRILREFERSAKPRFGALRSLICPGMETQQRAKLANDISWCQQYAAINRIGLQRLVEQYDRCHDSCAGANFLKECQRPGESVGTFLKTPLLHKVQELQRSLVGATVDKDQGVLGVLTSRQHSSPGALPKGRGSIPVSPFKMGWPAGADIKAGRHTTSGPIPAL</sequence>
<keyword evidence="2" id="KW-1185">Reference proteome</keyword>
<organism evidence="1 2">
    <name type="scientific">Coccomyxa viridis</name>
    <dbReference type="NCBI Taxonomy" id="1274662"/>
    <lineage>
        <taxon>Eukaryota</taxon>
        <taxon>Viridiplantae</taxon>
        <taxon>Chlorophyta</taxon>
        <taxon>core chlorophytes</taxon>
        <taxon>Trebouxiophyceae</taxon>
        <taxon>Trebouxiophyceae incertae sedis</taxon>
        <taxon>Coccomyxaceae</taxon>
        <taxon>Coccomyxa</taxon>
    </lineage>
</organism>